<name>A0AAX1Q9Q9_9BACI</name>
<proteinExistence type="inferred from homology"/>
<dbReference type="Pfam" id="PF02347">
    <property type="entry name" value="GDC-P"/>
    <property type="match status" value="1"/>
</dbReference>
<dbReference type="AlphaFoldDB" id="A0AAX1Q9Q9"/>
<dbReference type="PANTHER" id="PTHR42806">
    <property type="entry name" value="GLYCINE CLEAVAGE SYSTEM P-PROTEIN"/>
    <property type="match status" value="1"/>
</dbReference>
<comment type="subunit">
    <text evidence="4">The glycine cleavage system is composed of four proteins: P, T, L and H. In this organism, the P 'protein' is a heterodimer of two subunits.</text>
</comment>
<dbReference type="CDD" id="cd00613">
    <property type="entry name" value="GDC-P"/>
    <property type="match status" value="1"/>
</dbReference>
<dbReference type="Gene3D" id="3.90.1150.10">
    <property type="entry name" value="Aspartate Aminotransferase, domain 1"/>
    <property type="match status" value="1"/>
</dbReference>
<sequence>MTASYRYLPDTNQDQKEMFSLLNISSVNELFEDLPTEIRLEKELNIQPATSESLLMKKMQNLALQNRNANQYPNFLGAGTYDHYIPSVVNHITSRSEFYTAYTPYQPEISQGELQAIFEFQTMVCELTGMEVANSSMYDGFTSLAEAASLAVTSTRRSQILVSKAVHPESRAILDTVAYGQEYMVKEVDLTVDCTNLEKLNEYANEDTAAIIVQYPNFFGSIEDLVEIKKVAEINGAALIVSANPLALGLLQTPGKLGADIVVGDMQPLGIPMSFGGPHCGYFAVNKKLMRKVPGRIVGQTTDEQGKRGFVLTLQAREQHIRRDKASSNICSNQALNALASSICMTALGKQGIRHMAQLNFEKAGYMVKRLKEKGMIIINQAPFFNEFVVELPIPAKEVNAKLLEAGIIGGFDLGHDYGLEHQMLIAVTEQRTKEEIDQFVEVLEGILNG</sequence>
<dbReference type="PANTHER" id="PTHR42806:SF1">
    <property type="entry name" value="GLYCINE DEHYDROGENASE (DECARBOXYLATING)"/>
    <property type="match status" value="1"/>
</dbReference>
<comment type="function">
    <text evidence="1 4">The glycine cleavage system catalyzes the degradation of glycine. The P protein binds the alpha-amino group of glycine through its pyridoxal phosphate cofactor; CO(2) is released and the remaining methylamine moiety is then transferred to the lipoamide cofactor of the H protein.</text>
</comment>
<evidence type="ECO:0000256" key="3">
    <source>
        <dbReference type="ARBA" id="ARBA00049026"/>
    </source>
</evidence>
<comment type="caution">
    <text evidence="6">The sequence shown here is derived from an EMBL/GenBank/DDBJ whole genome shotgun (WGS) entry which is preliminary data.</text>
</comment>
<keyword evidence="2 4" id="KW-0560">Oxidoreductase</keyword>
<comment type="similarity">
    <text evidence="4">Belongs to the GcvP family. N-terminal subunit subfamily.</text>
</comment>
<reference evidence="6 7" key="1">
    <citation type="submission" date="2016-03" db="EMBL/GenBank/DDBJ databases">
        <title>Comparison of Bacillus endophyticus and B. anthracis characteristics using whole genome sequence analysis and microbiological techniques.</title>
        <authorList>
            <person name="Lekota K.E."/>
            <person name="Mafofo J."/>
            <person name="Rees J."/>
            <person name="Muchadeyi F.C."/>
            <person name="Madoroba E."/>
            <person name="Van Heerden H."/>
        </authorList>
    </citation>
    <scope>NUCLEOTIDE SEQUENCE [LARGE SCALE GENOMIC DNA]</scope>
    <source>
        <strain evidence="6 7">3631_10C</strain>
    </source>
</reference>
<evidence type="ECO:0000256" key="2">
    <source>
        <dbReference type="ARBA" id="ARBA00023002"/>
    </source>
</evidence>
<dbReference type="EC" id="1.4.4.2" evidence="4"/>
<evidence type="ECO:0000313" key="7">
    <source>
        <dbReference type="Proteomes" id="UP000250174"/>
    </source>
</evidence>
<dbReference type="GO" id="GO:0004375">
    <property type="term" value="F:glycine dehydrogenase (decarboxylating) activity"/>
    <property type="evidence" value="ECO:0007669"/>
    <property type="project" value="UniProtKB-EC"/>
</dbReference>
<evidence type="ECO:0000259" key="5">
    <source>
        <dbReference type="Pfam" id="PF02347"/>
    </source>
</evidence>
<accession>A0AAX1Q9Q9</accession>
<dbReference type="Proteomes" id="UP000250174">
    <property type="component" value="Unassembled WGS sequence"/>
</dbReference>
<dbReference type="PIRSF" id="PIRSF006815">
    <property type="entry name" value="GcvPA"/>
    <property type="match status" value="1"/>
</dbReference>
<dbReference type="InterPro" id="IPR015421">
    <property type="entry name" value="PyrdxlP-dep_Trfase_major"/>
</dbReference>
<evidence type="ECO:0000256" key="1">
    <source>
        <dbReference type="ARBA" id="ARBA00003788"/>
    </source>
</evidence>
<dbReference type="SUPFAM" id="SSF53383">
    <property type="entry name" value="PLP-dependent transferases"/>
    <property type="match status" value="1"/>
</dbReference>
<dbReference type="NCBIfam" id="NF001696">
    <property type="entry name" value="PRK00451.1"/>
    <property type="match status" value="1"/>
</dbReference>
<dbReference type="HAMAP" id="MF_00712">
    <property type="entry name" value="GcvPA"/>
    <property type="match status" value="1"/>
</dbReference>
<dbReference type="Gene3D" id="3.40.640.10">
    <property type="entry name" value="Type I PLP-dependent aspartate aminotransferase-like (Major domain)"/>
    <property type="match status" value="1"/>
</dbReference>
<evidence type="ECO:0000313" key="6">
    <source>
        <dbReference type="EMBL" id="RAS78337.1"/>
    </source>
</evidence>
<protein>
    <recommendedName>
        <fullName evidence="4">Probable glycine dehydrogenase (decarboxylating) subunit 1</fullName>
        <ecNumber evidence="4">1.4.4.2</ecNumber>
    </recommendedName>
    <alternativeName>
        <fullName evidence="4">Glycine cleavage system P-protein subunit 1</fullName>
    </alternativeName>
    <alternativeName>
        <fullName evidence="4">Glycine decarboxylase subunit 1</fullName>
    </alternativeName>
    <alternativeName>
        <fullName evidence="4">Glycine dehydrogenase (aminomethyl-transferring) subunit 1</fullName>
    </alternativeName>
</protein>
<organism evidence="6 7">
    <name type="scientific">Priestia endophytica</name>
    <dbReference type="NCBI Taxonomy" id="135735"/>
    <lineage>
        <taxon>Bacteria</taxon>
        <taxon>Bacillati</taxon>
        <taxon>Bacillota</taxon>
        <taxon>Bacilli</taxon>
        <taxon>Bacillales</taxon>
        <taxon>Bacillaceae</taxon>
        <taxon>Priestia</taxon>
    </lineage>
</organism>
<dbReference type="RefSeq" id="WP_113765412.1">
    <property type="nucleotide sequence ID" value="NZ_LVYK01000014.1"/>
</dbReference>
<evidence type="ECO:0000256" key="4">
    <source>
        <dbReference type="HAMAP-Rule" id="MF_00712"/>
    </source>
</evidence>
<dbReference type="InterPro" id="IPR015424">
    <property type="entry name" value="PyrdxlP-dep_Trfase"/>
</dbReference>
<dbReference type="InterPro" id="IPR015422">
    <property type="entry name" value="PyrdxlP-dep_Trfase_small"/>
</dbReference>
<dbReference type="InterPro" id="IPR023010">
    <property type="entry name" value="GcvPA"/>
</dbReference>
<dbReference type="GO" id="GO:0009116">
    <property type="term" value="P:nucleoside metabolic process"/>
    <property type="evidence" value="ECO:0007669"/>
    <property type="project" value="InterPro"/>
</dbReference>
<feature type="domain" description="Glycine cleavage system P-protein N-terminal" evidence="5">
    <location>
        <begin position="6"/>
        <end position="444"/>
    </location>
</feature>
<gene>
    <name evidence="4" type="primary">gcvPA</name>
    <name evidence="6" type="ORF">A3864_08850</name>
</gene>
<dbReference type="InterPro" id="IPR020581">
    <property type="entry name" value="GDC_P"/>
</dbReference>
<dbReference type="InterPro" id="IPR049315">
    <property type="entry name" value="GDC-P_N"/>
</dbReference>
<comment type="catalytic activity">
    <reaction evidence="3 4">
        <text>N(6)-[(R)-lipoyl]-L-lysyl-[glycine-cleavage complex H protein] + glycine + H(+) = N(6)-[(R)-S(8)-aminomethyldihydrolipoyl]-L-lysyl-[glycine-cleavage complex H protein] + CO2</text>
        <dbReference type="Rhea" id="RHEA:24304"/>
        <dbReference type="Rhea" id="RHEA-COMP:10494"/>
        <dbReference type="Rhea" id="RHEA-COMP:10495"/>
        <dbReference type="ChEBI" id="CHEBI:15378"/>
        <dbReference type="ChEBI" id="CHEBI:16526"/>
        <dbReference type="ChEBI" id="CHEBI:57305"/>
        <dbReference type="ChEBI" id="CHEBI:83099"/>
        <dbReference type="ChEBI" id="CHEBI:83143"/>
        <dbReference type="EC" id="1.4.4.2"/>
    </reaction>
</comment>
<dbReference type="GO" id="GO:0019464">
    <property type="term" value="P:glycine decarboxylation via glycine cleavage system"/>
    <property type="evidence" value="ECO:0007669"/>
    <property type="project" value="UniProtKB-UniRule"/>
</dbReference>
<dbReference type="EMBL" id="LVYK01000014">
    <property type="protein sequence ID" value="RAS78337.1"/>
    <property type="molecule type" value="Genomic_DNA"/>
</dbReference>